<dbReference type="Proteomes" id="UP000796880">
    <property type="component" value="Unassembled WGS sequence"/>
</dbReference>
<keyword evidence="2" id="KW-1185">Reference proteome</keyword>
<dbReference type="OrthoDB" id="1750606at2759"/>
<name>A0A8K0H4X3_9ROSA</name>
<dbReference type="EMBL" id="VOIH02000005">
    <property type="protein sequence ID" value="KAF3445698.1"/>
    <property type="molecule type" value="Genomic_DNA"/>
</dbReference>
<reference evidence="1" key="1">
    <citation type="submission" date="2020-03" db="EMBL/GenBank/DDBJ databases">
        <title>A high-quality chromosome-level genome assembly of a woody plant with both climbing and erect habits, Rhamnella rubrinervis.</title>
        <authorList>
            <person name="Lu Z."/>
            <person name="Yang Y."/>
            <person name="Zhu X."/>
            <person name="Sun Y."/>
        </authorList>
    </citation>
    <scope>NUCLEOTIDE SEQUENCE</scope>
    <source>
        <strain evidence="1">BYM</strain>
        <tissue evidence="1">Leaf</tissue>
    </source>
</reference>
<gene>
    <name evidence="1" type="ORF">FNV43_RR10874</name>
</gene>
<evidence type="ECO:0000313" key="2">
    <source>
        <dbReference type="Proteomes" id="UP000796880"/>
    </source>
</evidence>
<comment type="caution">
    <text evidence="1">The sequence shown here is derived from an EMBL/GenBank/DDBJ whole genome shotgun (WGS) entry which is preliminary data.</text>
</comment>
<evidence type="ECO:0000313" key="1">
    <source>
        <dbReference type="EMBL" id="KAF3445698.1"/>
    </source>
</evidence>
<accession>A0A8K0H4X3</accession>
<organism evidence="1 2">
    <name type="scientific">Rhamnella rubrinervis</name>
    <dbReference type="NCBI Taxonomy" id="2594499"/>
    <lineage>
        <taxon>Eukaryota</taxon>
        <taxon>Viridiplantae</taxon>
        <taxon>Streptophyta</taxon>
        <taxon>Embryophyta</taxon>
        <taxon>Tracheophyta</taxon>
        <taxon>Spermatophyta</taxon>
        <taxon>Magnoliopsida</taxon>
        <taxon>eudicotyledons</taxon>
        <taxon>Gunneridae</taxon>
        <taxon>Pentapetalae</taxon>
        <taxon>rosids</taxon>
        <taxon>fabids</taxon>
        <taxon>Rosales</taxon>
        <taxon>Rhamnaceae</taxon>
        <taxon>rhamnoid group</taxon>
        <taxon>Rhamneae</taxon>
        <taxon>Rhamnella</taxon>
    </lineage>
</organism>
<proteinExistence type="predicted"/>
<sequence>MWTIVGLRCYTIFTPKRHGLWVYENRGFSTYSSLAVSTLAPWLRLDLVTSLNTSSTKLAKSSGSAEGDTKRVSSTGTVTNGIKHASLGRNTITTDWNYGHFTRVLVDVDLAGFVIEKLLLKMTDDCIEVDLYFELFLNFYTSSHSIGHSVAKYMLMIGKTPHKVGSHGNEKENKTLNLTYMYELKQTPSLHVPTTNAFKVLNTNVTPTHIEDIIHQNEAIPSSMVDINKEMGIKIQPTILNLGVVPSRVDFNTEVGKRFWTTSDTVWSPAYHGTVPCPIISWADAFGNSDEEHGDDVDDIIEGDWPSL</sequence>
<protein>
    <submittedName>
        <fullName evidence="1">Uncharacterized protein</fullName>
    </submittedName>
</protein>
<dbReference type="AlphaFoldDB" id="A0A8K0H4X3"/>